<dbReference type="PANTHER" id="PTHR33375:SF1">
    <property type="entry name" value="CHROMOSOME-PARTITIONING PROTEIN PARB-RELATED"/>
    <property type="match status" value="1"/>
</dbReference>
<evidence type="ECO:0000313" key="2">
    <source>
        <dbReference type="EMBL" id="MEO9178650.1"/>
    </source>
</evidence>
<dbReference type="Proteomes" id="UP000234197">
    <property type="component" value="Unassembled WGS sequence"/>
</dbReference>
<keyword evidence="3" id="KW-1185">Reference proteome</keyword>
<evidence type="ECO:0000259" key="1">
    <source>
        <dbReference type="SMART" id="SM00470"/>
    </source>
</evidence>
<proteinExistence type="predicted"/>
<accession>A0ABV0IBC7</accession>
<dbReference type="CDD" id="cd16402">
    <property type="entry name" value="ParB_N_like_MT"/>
    <property type="match status" value="1"/>
</dbReference>
<reference evidence="2" key="1">
    <citation type="submission" date="2017-12" db="EMBL/GenBank/DDBJ databases">
        <authorList>
            <person name="Thomas-White K."/>
            <person name="Wolfe A.J."/>
        </authorList>
    </citation>
    <scope>NUCLEOTIDE SEQUENCE</scope>
    <source>
        <strain evidence="2">UMB0138</strain>
    </source>
</reference>
<protein>
    <submittedName>
        <fullName evidence="2">ParB N-terminal domain-containing protein</fullName>
    </submittedName>
</protein>
<evidence type="ECO:0000313" key="3">
    <source>
        <dbReference type="Proteomes" id="UP000234197"/>
    </source>
</evidence>
<dbReference type="Gene3D" id="3.90.1530.10">
    <property type="entry name" value="Conserved hypothetical protein from pyrococcus furiosus pfu- 392566-001, ParB domain"/>
    <property type="match status" value="1"/>
</dbReference>
<dbReference type="Pfam" id="PF02195">
    <property type="entry name" value="ParB_N"/>
    <property type="match status" value="1"/>
</dbReference>
<dbReference type="InterPro" id="IPR050336">
    <property type="entry name" value="Chromosome_partition/occlusion"/>
</dbReference>
<reference evidence="2" key="2">
    <citation type="submission" date="2024-04" db="EMBL/GenBank/DDBJ databases">
        <title>Na.</title>
        <authorList>
            <person name="Choi B."/>
        </authorList>
    </citation>
    <scope>NUCLEOTIDE SEQUENCE</scope>
    <source>
        <strain evidence="2">UMB0138</strain>
    </source>
</reference>
<dbReference type="InterPro" id="IPR036086">
    <property type="entry name" value="ParB/Sulfiredoxin_sf"/>
</dbReference>
<gene>
    <name evidence="2" type="ORF">CYJ21_006785</name>
</gene>
<dbReference type="PANTHER" id="PTHR33375">
    <property type="entry name" value="CHROMOSOME-PARTITIONING PROTEIN PARB-RELATED"/>
    <property type="match status" value="1"/>
</dbReference>
<dbReference type="SMART" id="SM00470">
    <property type="entry name" value="ParB"/>
    <property type="match status" value="1"/>
</dbReference>
<comment type="caution">
    <text evidence="2">The sequence shown here is derived from an EMBL/GenBank/DDBJ whole genome shotgun (WGS) entry which is preliminary data.</text>
</comment>
<dbReference type="RefSeq" id="WP_101928771.1">
    <property type="nucleotide sequence ID" value="NZ_PKHW01000004.1"/>
</dbReference>
<sequence>MNIVEMQLSELKPYDNNPRHNDVAVQPVANSIREFGFKVPIVVDADNVIIAGHTRYRAAQQLGLDTVPCIVADDLSPQQVKAFRLADNKVSEFATWDPDAMMEELQGILEIDMSEFGFLDDTEALDEVDDTYTTDINIPQYEPSGEVVPLESCIDDLKTEALLMEIEDSNLSDTEKDFLRKAAQRHNQFNYKRIAEYYANASAEMQDLMERSALGIIDYDDAIKNGYVQLSSSLEEILGDENDGQ</sequence>
<dbReference type="InterPro" id="IPR003115">
    <property type="entry name" value="ParB_N"/>
</dbReference>
<feature type="domain" description="ParB-like N-terminal" evidence="1">
    <location>
        <begin position="4"/>
        <end position="89"/>
    </location>
</feature>
<name>A0ABV0IBC7_VEIPA</name>
<dbReference type="SUPFAM" id="SSF110849">
    <property type="entry name" value="ParB/Sulfiredoxin"/>
    <property type="match status" value="1"/>
</dbReference>
<organism evidence="2 3">
    <name type="scientific">Veillonella parvula</name>
    <name type="common">Staphylococcus parvulus</name>
    <dbReference type="NCBI Taxonomy" id="29466"/>
    <lineage>
        <taxon>Bacteria</taxon>
        <taxon>Bacillati</taxon>
        <taxon>Bacillota</taxon>
        <taxon>Negativicutes</taxon>
        <taxon>Veillonellales</taxon>
        <taxon>Veillonellaceae</taxon>
        <taxon>Veillonella</taxon>
    </lineage>
</organism>
<dbReference type="EMBL" id="PKMC02000007">
    <property type="protein sequence ID" value="MEO9178650.1"/>
    <property type="molecule type" value="Genomic_DNA"/>
</dbReference>